<proteinExistence type="predicted"/>
<dbReference type="PANTHER" id="PTHR40633:SF1">
    <property type="entry name" value="GPI ANCHORED SERINE-THREONINE RICH PROTEIN (AFU_ORTHOLOGUE AFUA_1G03630)"/>
    <property type="match status" value="1"/>
</dbReference>
<keyword evidence="6" id="KW-1185">Reference proteome</keyword>
<keyword evidence="1 3" id="KW-0732">Signal</keyword>
<evidence type="ECO:0000313" key="6">
    <source>
        <dbReference type="Proteomes" id="UP000007148"/>
    </source>
</evidence>
<dbReference type="STRING" id="1109443.G4TRK5"/>
<evidence type="ECO:0000256" key="1">
    <source>
        <dbReference type="ARBA" id="ARBA00022729"/>
    </source>
</evidence>
<evidence type="ECO:0000256" key="3">
    <source>
        <dbReference type="SAM" id="SignalP"/>
    </source>
</evidence>
<gene>
    <name evidence="5" type="ORF">PIIN_07902</name>
</gene>
<dbReference type="InParanoid" id="G4TRK5"/>
<feature type="region of interest" description="Disordered" evidence="2">
    <location>
        <begin position="145"/>
        <end position="164"/>
    </location>
</feature>
<protein>
    <recommendedName>
        <fullName evidence="4">Yeast cell wall synthesis Kre9/Knh1-like N-terminal domain-containing protein</fullName>
    </recommendedName>
</protein>
<name>G4TRK5_SERID</name>
<sequence length="265" mass="28713">MALLFLLFAFASISIATITPYTPNRNDVFQAHEPCPISWGPDNPDGWRAMRIDLVSGNYPVVHHVVTVVHSIDSLSGSLTWTCPEIKFDGAFYSYMFTPLDISDNSVYSAQFSIHHENLSTMFDHSHVINVATDTIDSGEEMLEDVDPALGGSDGGNSQSNGQPNFVAQVIGQSYQRNNGTTTQLESRVPSDYSSVIVNYTGSSTSLSGSRTSTRTSASTMPMGWTSRFTGTTSPRYVSSASSSKGIQSPRVSIIVAFCIGHFVL</sequence>
<dbReference type="EMBL" id="CAFZ01000266">
    <property type="protein sequence ID" value="CCA73948.1"/>
    <property type="molecule type" value="Genomic_DNA"/>
</dbReference>
<accession>G4TRK5</accession>
<evidence type="ECO:0000259" key="4">
    <source>
        <dbReference type="Pfam" id="PF10342"/>
    </source>
</evidence>
<dbReference type="HOGENOM" id="CLU_864827_0_0_1"/>
<dbReference type="Proteomes" id="UP000007148">
    <property type="component" value="Unassembled WGS sequence"/>
</dbReference>
<feature type="region of interest" description="Disordered" evidence="2">
    <location>
        <begin position="204"/>
        <end position="226"/>
    </location>
</feature>
<feature type="signal peptide" evidence="3">
    <location>
        <begin position="1"/>
        <end position="16"/>
    </location>
</feature>
<reference evidence="5 6" key="1">
    <citation type="journal article" date="2011" name="PLoS Pathog.">
        <title>Endophytic Life Strategies Decoded by Genome and Transcriptome Analyses of the Mutualistic Root Symbiont Piriformospora indica.</title>
        <authorList>
            <person name="Zuccaro A."/>
            <person name="Lahrmann U."/>
            <person name="Guldener U."/>
            <person name="Langen G."/>
            <person name="Pfiffi S."/>
            <person name="Biedenkopf D."/>
            <person name="Wong P."/>
            <person name="Samans B."/>
            <person name="Grimm C."/>
            <person name="Basiewicz M."/>
            <person name="Murat C."/>
            <person name="Martin F."/>
            <person name="Kogel K.H."/>
        </authorList>
    </citation>
    <scope>NUCLEOTIDE SEQUENCE [LARGE SCALE GENOMIC DNA]</scope>
    <source>
        <strain evidence="5 6">DSM 11827</strain>
    </source>
</reference>
<dbReference type="OrthoDB" id="10520765at2759"/>
<dbReference type="OMA" id="WAVMNIE"/>
<feature type="chain" id="PRO_5003469024" description="Yeast cell wall synthesis Kre9/Knh1-like N-terminal domain-containing protein" evidence="3">
    <location>
        <begin position="17"/>
        <end position="265"/>
    </location>
</feature>
<feature type="domain" description="Yeast cell wall synthesis Kre9/Knh1-like N-terminal" evidence="4">
    <location>
        <begin position="22"/>
        <end position="114"/>
    </location>
</feature>
<dbReference type="PANTHER" id="PTHR40633">
    <property type="entry name" value="MATRIX PROTEIN, PUTATIVE (AFU_ORTHOLOGUE AFUA_8G05410)-RELATED"/>
    <property type="match status" value="1"/>
</dbReference>
<evidence type="ECO:0000313" key="5">
    <source>
        <dbReference type="EMBL" id="CCA73948.1"/>
    </source>
</evidence>
<dbReference type="InterPro" id="IPR052982">
    <property type="entry name" value="SRP1/TIP1-like"/>
</dbReference>
<feature type="compositionally biased region" description="Low complexity" evidence="2">
    <location>
        <begin position="204"/>
        <end position="220"/>
    </location>
</feature>
<evidence type="ECO:0000256" key="2">
    <source>
        <dbReference type="SAM" id="MobiDB-lite"/>
    </source>
</evidence>
<dbReference type="InterPro" id="IPR018466">
    <property type="entry name" value="Kre9/Knh1-like_N"/>
</dbReference>
<organism evidence="5 6">
    <name type="scientific">Serendipita indica (strain DSM 11827)</name>
    <name type="common">Root endophyte fungus</name>
    <name type="synonym">Piriformospora indica</name>
    <dbReference type="NCBI Taxonomy" id="1109443"/>
    <lineage>
        <taxon>Eukaryota</taxon>
        <taxon>Fungi</taxon>
        <taxon>Dikarya</taxon>
        <taxon>Basidiomycota</taxon>
        <taxon>Agaricomycotina</taxon>
        <taxon>Agaricomycetes</taxon>
        <taxon>Sebacinales</taxon>
        <taxon>Serendipitaceae</taxon>
        <taxon>Serendipita</taxon>
    </lineage>
</organism>
<comment type="caution">
    <text evidence="5">The sequence shown here is derived from an EMBL/GenBank/DDBJ whole genome shotgun (WGS) entry which is preliminary data.</text>
</comment>
<dbReference type="Pfam" id="PF10342">
    <property type="entry name" value="Kre9_KNH"/>
    <property type="match status" value="1"/>
</dbReference>
<dbReference type="AlphaFoldDB" id="G4TRK5"/>